<sequence>MNIGCNMFAAFGKINVFCPNWLDQEAGELDHAHIVDVRQEGRDILQEILQKGSGSDGLDEPIGGRFWDRNLEVVVGVNRERRHTGGFNRDVFEDL</sequence>
<protein>
    <submittedName>
        <fullName evidence="1">Uncharacterized protein</fullName>
    </submittedName>
</protein>
<organism evidence="1 2">
    <name type="scientific">Amanita thiersii Skay4041</name>
    <dbReference type="NCBI Taxonomy" id="703135"/>
    <lineage>
        <taxon>Eukaryota</taxon>
        <taxon>Fungi</taxon>
        <taxon>Dikarya</taxon>
        <taxon>Basidiomycota</taxon>
        <taxon>Agaricomycotina</taxon>
        <taxon>Agaricomycetes</taxon>
        <taxon>Agaricomycetidae</taxon>
        <taxon>Agaricales</taxon>
        <taxon>Pluteineae</taxon>
        <taxon>Amanitaceae</taxon>
        <taxon>Amanita</taxon>
    </lineage>
</organism>
<accession>A0A2A9N6A1</accession>
<name>A0A2A9N6A1_9AGAR</name>
<dbReference type="AlphaFoldDB" id="A0A2A9N6A1"/>
<gene>
    <name evidence="1" type="ORF">AMATHDRAFT_9330</name>
</gene>
<proteinExistence type="predicted"/>
<reference evidence="1 2" key="1">
    <citation type="submission" date="2014-02" db="EMBL/GenBank/DDBJ databases">
        <title>Transposable element dynamics among asymbiotic and ectomycorrhizal Amanita fungi.</title>
        <authorList>
            <consortium name="DOE Joint Genome Institute"/>
            <person name="Hess J."/>
            <person name="Skrede I."/>
            <person name="Wolfe B."/>
            <person name="LaButti K."/>
            <person name="Ohm R.A."/>
            <person name="Grigoriev I.V."/>
            <person name="Pringle A."/>
        </authorList>
    </citation>
    <scope>NUCLEOTIDE SEQUENCE [LARGE SCALE GENOMIC DNA]</scope>
    <source>
        <strain evidence="1 2">SKay4041</strain>
    </source>
</reference>
<evidence type="ECO:0000313" key="1">
    <source>
        <dbReference type="EMBL" id="PFH45395.1"/>
    </source>
</evidence>
<dbReference type="Proteomes" id="UP000242287">
    <property type="component" value="Unassembled WGS sequence"/>
</dbReference>
<keyword evidence="2" id="KW-1185">Reference proteome</keyword>
<evidence type="ECO:0000313" key="2">
    <source>
        <dbReference type="Proteomes" id="UP000242287"/>
    </source>
</evidence>
<dbReference type="EMBL" id="KZ302403">
    <property type="protein sequence ID" value="PFH45395.1"/>
    <property type="molecule type" value="Genomic_DNA"/>
</dbReference>